<keyword evidence="4" id="KW-1185">Reference proteome</keyword>
<gene>
    <name evidence="3" type="ORF">FEF22_001010</name>
</gene>
<dbReference type="InterPro" id="IPR027417">
    <property type="entry name" value="P-loop_NTPase"/>
</dbReference>
<name>A0ABS5BIF6_9MOLU</name>
<feature type="domain" description="ABC transporter" evidence="2">
    <location>
        <begin position="6"/>
        <end position="85"/>
    </location>
</feature>
<dbReference type="InterPro" id="IPR050093">
    <property type="entry name" value="ABC_SmlMolc_Importer"/>
</dbReference>
<reference evidence="3" key="1">
    <citation type="submission" date="2019-10" db="EMBL/GenBank/DDBJ databases">
        <title>Whole Genome Sequencing and Characterization of Texas Phoenix Palm Decline Phytoplasma Belongs to Lethal Yellowing (16SrIV) Group.</title>
        <authorList>
            <person name="Bao M."/>
        </authorList>
    </citation>
    <scope>NUCLEOTIDE SEQUENCE [LARGE SCALE GENOMIC DNA]</scope>
    <source>
        <strain evidence="3">ACPD</strain>
    </source>
</reference>
<dbReference type="Proteomes" id="UP001192346">
    <property type="component" value="Unassembled WGS sequence"/>
</dbReference>
<comment type="caution">
    <text evidence="3">The sequence shown here is derived from an EMBL/GenBank/DDBJ whole genome shotgun (WGS) entry which is preliminary data.</text>
</comment>
<protein>
    <submittedName>
        <fullName evidence="3">ATP-binding cassette domain-containing protein</fullName>
    </submittedName>
</protein>
<dbReference type="Gene3D" id="3.40.50.300">
    <property type="entry name" value="P-loop containing nucleotide triphosphate hydrolases"/>
    <property type="match status" value="1"/>
</dbReference>
<dbReference type="Pfam" id="PF00005">
    <property type="entry name" value="ABC_tran"/>
    <property type="match status" value="1"/>
</dbReference>
<keyword evidence="3" id="KW-0547">Nucleotide-binding</keyword>
<keyword evidence="3" id="KW-0067">ATP-binding</keyword>
<dbReference type="SUPFAM" id="SSF52540">
    <property type="entry name" value="P-loop containing nucleoside triphosphate hydrolases"/>
    <property type="match status" value="1"/>
</dbReference>
<evidence type="ECO:0000259" key="2">
    <source>
        <dbReference type="Pfam" id="PF00005"/>
    </source>
</evidence>
<dbReference type="EMBL" id="VBRA02000008">
    <property type="protein sequence ID" value="MBP3059368.1"/>
    <property type="molecule type" value="Genomic_DNA"/>
</dbReference>
<dbReference type="InterPro" id="IPR003439">
    <property type="entry name" value="ABC_transporter-like_ATP-bd"/>
</dbReference>
<proteinExistence type="predicted"/>
<organism evidence="3 4">
    <name type="scientific">Texas Phoenix palm phytoplasma</name>
    <dbReference type="NCBI Taxonomy" id="176709"/>
    <lineage>
        <taxon>Bacteria</taxon>
        <taxon>Bacillati</taxon>
        <taxon>Mycoplasmatota</taxon>
        <taxon>Mollicutes</taxon>
        <taxon>Acholeplasmatales</taxon>
        <taxon>Acholeplasmataceae</taxon>
        <taxon>Candidatus Phytoplasma</taxon>
        <taxon>16SrIV (Coconut lethal yellows group)</taxon>
    </lineage>
</organism>
<accession>A0ABS5BIF6</accession>
<dbReference type="PANTHER" id="PTHR42781:SF4">
    <property type="entry name" value="SPERMIDINE_PUTRESCINE IMPORT ATP-BINDING PROTEIN POTA"/>
    <property type="match status" value="1"/>
</dbReference>
<sequence length="96" mass="10893">MSNLVLQNINLKIEKGKIFGLVGNSGSGKTTLLHILNGIYGFDQNKFTFIKKNFTHLESATIWQNFNLLNNLNVFDNISLSLKIRGREKMPKILVN</sequence>
<evidence type="ECO:0000256" key="1">
    <source>
        <dbReference type="ARBA" id="ARBA00022448"/>
    </source>
</evidence>
<evidence type="ECO:0000313" key="4">
    <source>
        <dbReference type="Proteomes" id="UP001192346"/>
    </source>
</evidence>
<keyword evidence="1" id="KW-0813">Transport</keyword>
<dbReference type="RefSeq" id="WP_138108020.1">
    <property type="nucleotide sequence ID" value="NZ_VBRA02000008.1"/>
</dbReference>
<dbReference type="GO" id="GO:0005524">
    <property type="term" value="F:ATP binding"/>
    <property type="evidence" value="ECO:0007669"/>
    <property type="project" value="UniProtKB-KW"/>
</dbReference>
<dbReference type="PANTHER" id="PTHR42781">
    <property type="entry name" value="SPERMIDINE/PUTRESCINE IMPORT ATP-BINDING PROTEIN POTA"/>
    <property type="match status" value="1"/>
</dbReference>
<evidence type="ECO:0000313" key="3">
    <source>
        <dbReference type="EMBL" id="MBP3059368.1"/>
    </source>
</evidence>